<dbReference type="RefSeq" id="WP_193537133.1">
    <property type="nucleotide sequence ID" value="NZ_JADCLJ010000020.1"/>
</dbReference>
<keyword evidence="1" id="KW-1133">Transmembrane helix</keyword>
<evidence type="ECO:0008006" key="4">
    <source>
        <dbReference type="Google" id="ProtNLM"/>
    </source>
</evidence>
<keyword evidence="1" id="KW-0812">Transmembrane</keyword>
<evidence type="ECO:0000313" key="3">
    <source>
        <dbReference type="Proteomes" id="UP001516662"/>
    </source>
</evidence>
<dbReference type="EMBL" id="JADCLJ010000020">
    <property type="protein sequence ID" value="MBE4908988.1"/>
    <property type="molecule type" value="Genomic_DNA"/>
</dbReference>
<protein>
    <recommendedName>
        <fullName evidence="4">DUF4129 domain-containing protein</fullName>
    </recommendedName>
</protein>
<name>A0ABR9QKF6_9BACI</name>
<feature type="transmembrane region" description="Helical" evidence="1">
    <location>
        <begin position="12"/>
        <end position="30"/>
    </location>
</feature>
<accession>A0ABR9QKF6</accession>
<feature type="transmembrane region" description="Helical" evidence="1">
    <location>
        <begin position="139"/>
        <end position="160"/>
    </location>
</feature>
<feature type="transmembrane region" description="Helical" evidence="1">
    <location>
        <begin position="114"/>
        <end position="133"/>
    </location>
</feature>
<proteinExistence type="predicted"/>
<comment type="caution">
    <text evidence="2">The sequence shown here is derived from an EMBL/GenBank/DDBJ whole genome shotgun (WGS) entry which is preliminary data.</text>
</comment>
<keyword evidence="3" id="KW-1185">Reference proteome</keyword>
<feature type="transmembrane region" description="Helical" evidence="1">
    <location>
        <begin position="84"/>
        <end position="102"/>
    </location>
</feature>
<reference evidence="2 3" key="1">
    <citation type="submission" date="2020-10" db="EMBL/GenBank/DDBJ databases">
        <title>Bacillus sp. HD4P25, an endophyte from a halophyte.</title>
        <authorList>
            <person name="Sun J.-Q."/>
        </authorList>
    </citation>
    <scope>NUCLEOTIDE SEQUENCE [LARGE SCALE GENOMIC DNA]</scope>
    <source>
        <strain evidence="2 3">YIM 93174</strain>
    </source>
</reference>
<feature type="transmembrane region" description="Helical" evidence="1">
    <location>
        <begin position="181"/>
        <end position="200"/>
    </location>
</feature>
<feature type="transmembrane region" description="Helical" evidence="1">
    <location>
        <begin position="61"/>
        <end position="78"/>
    </location>
</feature>
<evidence type="ECO:0000313" key="2">
    <source>
        <dbReference type="EMBL" id="MBE4908988.1"/>
    </source>
</evidence>
<evidence type="ECO:0000256" key="1">
    <source>
        <dbReference type="SAM" id="Phobius"/>
    </source>
</evidence>
<feature type="transmembrane region" description="Helical" evidence="1">
    <location>
        <begin position="36"/>
        <end position="54"/>
    </location>
</feature>
<dbReference type="Proteomes" id="UP001516662">
    <property type="component" value="Unassembled WGS sequence"/>
</dbReference>
<keyword evidence="1" id="KW-0472">Membrane</keyword>
<feature type="transmembrane region" description="Helical" evidence="1">
    <location>
        <begin position="262"/>
        <end position="284"/>
    </location>
</feature>
<gene>
    <name evidence="2" type="ORF">IMZ08_13040</name>
</gene>
<sequence length="405" mass="45276">MQDSTFQRVYQYIMEVIFLYIVLVLFYFHTTSLPPILPFIIIVAFGGLAYLSLLSRLKNRTPFFVVMILIPIIAYVSSMFGYGFGMSLVLSAFVCWRVIAYYNQGYRPSESTILVVTLIVGFLVYLGSVVQGYPLKNIALYLIISQLLFLMFGKMINGIYISSVSNKSQTVGKQTGSMAGMFFGLTVAAAVIAVGFPLLFKFVLSGLMSLVGKGMYAISVPLFNAVDNAEFSSNSQGDTGGVSGWDKALEDKELQAIGESLFNIWTVLGILSIIVIAVIAFMLARKRMIRSEEVVAAGIPFSMTTGNAGLAEQSWFKKRKDAPSEKVRRLVLELETHAAKKGRGRFGYETVEEWLSRERFLDRNLVSAYEKVRYGEEQLSEIENAQCDDIVKQLKSQMRDLKKDK</sequence>
<organism evidence="2 3">
    <name type="scientific">Litchfieldia luteola</name>
    <dbReference type="NCBI Taxonomy" id="682179"/>
    <lineage>
        <taxon>Bacteria</taxon>
        <taxon>Bacillati</taxon>
        <taxon>Bacillota</taxon>
        <taxon>Bacilli</taxon>
        <taxon>Bacillales</taxon>
        <taxon>Bacillaceae</taxon>
        <taxon>Litchfieldia</taxon>
    </lineage>
</organism>